<keyword evidence="1" id="KW-1133">Transmembrane helix</keyword>
<protein>
    <submittedName>
        <fullName evidence="2">Uncharacterized protein</fullName>
    </submittedName>
</protein>
<evidence type="ECO:0000313" key="2">
    <source>
        <dbReference type="EMBL" id="CAK8054398.1"/>
    </source>
</evidence>
<organism evidence="2 3">
    <name type="scientific">Eupransor demetentiae</name>
    <dbReference type="NCBI Taxonomy" id="3109584"/>
    <lineage>
        <taxon>Bacteria</taxon>
        <taxon>Bacillati</taxon>
        <taxon>Bacillota</taxon>
        <taxon>Bacilli</taxon>
        <taxon>Lactobacillales</taxon>
        <taxon>Lactobacillaceae</taxon>
        <taxon>Eupransor</taxon>
    </lineage>
</organism>
<dbReference type="EMBL" id="CAWVOH010000002">
    <property type="protein sequence ID" value="CAK8054398.1"/>
    <property type="molecule type" value="Genomic_DNA"/>
</dbReference>
<accession>A0ABM9N5E4</accession>
<name>A0ABM9N5E4_9LACO</name>
<keyword evidence="1" id="KW-0472">Membrane</keyword>
<proteinExistence type="predicted"/>
<feature type="transmembrane region" description="Helical" evidence="1">
    <location>
        <begin position="21"/>
        <end position="39"/>
    </location>
</feature>
<feature type="transmembrane region" description="Helical" evidence="1">
    <location>
        <begin position="45"/>
        <end position="64"/>
    </location>
</feature>
<reference evidence="2 3" key="1">
    <citation type="submission" date="2024-01" db="EMBL/GenBank/DDBJ databases">
        <authorList>
            <person name="Botero Cardona J."/>
        </authorList>
    </citation>
    <scope>NUCLEOTIDE SEQUENCE [LARGE SCALE GENOMIC DNA]</scope>
    <source>
        <strain evidence="2 3">LMG 33000</strain>
    </source>
</reference>
<dbReference type="Proteomes" id="UP001314241">
    <property type="component" value="Unassembled WGS sequence"/>
</dbReference>
<dbReference type="RefSeq" id="WP_349641950.1">
    <property type="nucleotide sequence ID" value="NZ_CAWVOH010000002.1"/>
</dbReference>
<keyword evidence="1" id="KW-0812">Transmembrane</keyword>
<evidence type="ECO:0000313" key="3">
    <source>
        <dbReference type="Proteomes" id="UP001314241"/>
    </source>
</evidence>
<gene>
    <name evidence="2" type="ORF">R54876_GBNLAHCA_00966</name>
</gene>
<evidence type="ECO:0000256" key="1">
    <source>
        <dbReference type="SAM" id="Phobius"/>
    </source>
</evidence>
<comment type="caution">
    <text evidence="2">The sequence shown here is derived from an EMBL/GenBank/DDBJ whole genome shotgun (WGS) entry which is preliminary data.</text>
</comment>
<sequence length="82" mass="9277">MKFEIKTNGMKRDNRAFRRQTILNTFVMLWALFTIGYVLTVHHSWAQIIIGCVGSTGLLAIAVIGQVTNIGSHRAFLEEQNK</sequence>
<keyword evidence="3" id="KW-1185">Reference proteome</keyword>